<proteinExistence type="predicted"/>
<keyword evidence="2" id="KW-1185">Reference proteome</keyword>
<dbReference type="Gramene" id="Solyc03g111275.1.1">
    <property type="protein sequence ID" value="Solyc03g111275.1.1"/>
    <property type="gene ID" value="Solyc03g111275.1"/>
</dbReference>
<dbReference type="AlphaFoldDB" id="A0A3Q7FRF4"/>
<name>A0A3Q7FRF4_SOLLC</name>
<accession>A0A3Q7FRF4</accession>
<protein>
    <submittedName>
        <fullName evidence="1">Uncharacterized protein</fullName>
    </submittedName>
</protein>
<reference evidence="1" key="2">
    <citation type="submission" date="2019-01" db="UniProtKB">
        <authorList>
            <consortium name="EnsemblPlants"/>
        </authorList>
    </citation>
    <scope>IDENTIFICATION</scope>
    <source>
        <strain evidence="1">cv. Heinz 1706</strain>
    </source>
</reference>
<dbReference type="InParanoid" id="A0A3Q7FRF4"/>
<reference evidence="1" key="1">
    <citation type="journal article" date="2012" name="Nature">
        <title>The tomato genome sequence provides insights into fleshy fruit evolution.</title>
        <authorList>
            <consortium name="Tomato Genome Consortium"/>
        </authorList>
    </citation>
    <scope>NUCLEOTIDE SEQUENCE [LARGE SCALE GENOMIC DNA]</scope>
    <source>
        <strain evidence="1">cv. Heinz 1706</strain>
    </source>
</reference>
<dbReference type="Proteomes" id="UP000004994">
    <property type="component" value="Chromosome 3"/>
</dbReference>
<sequence length="94" mass="11272">MHFRREGLFVWNKFLGVREKGELLLHKFYSEIWFVKWQMHSLTPQYHGNYRFLTKNSRTHILKILGFDKEQLGSITNVMEIGVKTQGFDLRNGK</sequence>
<dbReference type="EnsemblPlants" id="Solyc03g111275.1.1">
    <property type="protein sequence ID" value="Solyc03g111275.1.1"/>
    <property type="gene ID" value="Solyc03g111275.1"/>
</dbReference>
<evidence type="ECO:0000313" key="1">
    <source>
        <dbReference type="EnsemblPlants" id="Solyc03g111275.1.1"/>
    </source>
</evidence>
<evidence type="ECO:0000313" key="2">
    <source>
        <dbReference type="Proteomes" id="UP000004994"/>
    </source>
</evidence>
<organism evidence="1">
    <name type="scientific">Solanum lycopersicum</name>
    <name type="common">Tomato</name>
    <name type="synonym">Lycopersicon esculentum</name>
    <dbReference type="NCBI Taxonomy" id="4081"/>
    <lineage>
        <taxon>Eukaryota</taxon>
        <taxon>Viridiplantae</taxon>
        <taxon>Streptophyta</taxon>
        <taxon>Embryophyta</taxon>
        <taxon>Tracheophyta</taxon>
        <taxon>Spermatophyta</taxon>
        <taxon>Magnoliopsida</taxon>
        <taxon>eudicotyledons</taxon>
        <taxon>Gunneridae</taxon>
        <taxon>Pentapetalae</taxon>
        <taxon>asterids</taxon>
        <taxon>lamiids</taxon>
        <taxon>Solanales</taxon>
        <taxon>Solanaceae</taxon>
        <taxon>Solanoideae</taxon>
        <taxon>Solaneae</taxon>
        <taxon>Solanum</taxon>
        <taxon>Solanum subgen. Lycopersicon</taxon>
    </lineage>
</organism>